<keyword evidence="3" id="KW-1185">Reference proteome</keyword>
<organism evidence="2 3">
    <name type="scientific">Crenichthys baileyi</name>
    <name type="common">White River springfish</name>
    <dbReference type="NCBI Taxonomy" id="28760"/>
    <lineage>
        <taxon>Eukaryota</taxon>
        <taxon>Metazoa</taxon>
        <taxon>Chordata</taxon>
        <taxon>Craniata</taxon>
        <taxon>Vertebrata</taxon>
        <taxon>Euteleostomi</taxon>
        <taxon>Actinopterygii</taxon>
        <taxon>Neopterygii</taxon>
        <taxon>Teleostei</taxon>
        <taxon>Neoteleostei</taxon>
        <taxon>Acanthomorphata</taxon>
        <taxon>Ovalentaria</taxon>
        <taxon>Atherinomorphae</taxon>
        <taxon>Cyprinodontiformes</taxon>
        <taxon>Goodeidae</taxon>
        <taxon>Crenichthys</taxon>
    </lineage>
</organism>
<dbReference type="EMBL" id="JAHHUM010000018">
    <property type="protein sequence ID" value="KAK5623675.1"/>
    <property type="molecule type" value="Genomic_DNA"/>
</dbReference>
<feature type="compositionally biased region" description="Basic and acidic residues" evidence="1">
    <location>
        <begin position="1"/>
        <end position="12"/>
    </location>
</feature>
<feature type="region of interest" description="Disordered" evidence="1">
    <location>
        <begin position="1"/>
        <end position="25"/>
    </location>
</feature>
<sequence>MQRRTPEAREISVKGCPPEPSAAPVSLNQLNTLPGTIGYQTGAHYFSTWLKHPHRQHPTKADSPLPDPPWQHPCQCRGGTRTPGTGSHSTRSYCRPQATQGTRPRSTHTSQEQKQAR</sequence>
<name>A0AAV9SQS5_9TELE</name>
<reference evidence="2 3" key="1">
    <citation type="submission" date="2021-06" db="EMBL/GenBank/DDBJ databases">
        <authorList>
            <person name="Palmer J.M."/>
        </authorList>
    </citation>
    <scope>NUCLEOTIDE SEQUENCE [LARGE SCALE GENOMIC DNA]</scope>
    <source>
        <strain evidence="2 3">MEX-2019</strain>
        <tissue evidence="2">Muscle</tissue>
    </source>
</reference>
<gene>
    <name evidence="2" type="ORF">CRENBAI_008280</name>
</gene>
<feature type="region of interest" description="Disordered" evidence="1">
    <location>
        <begin position="52"/>
        <end position="117"/>
    </location>
</feature>
<protein>
    <submittedName>
        <fullName evidence="2">Uncharacterized protein</fullName>
    </submittedName>
</protein>
<comment type="caution">
    <text evidence="2">The sequence shown here is derived from an EMBL/GenBank/DDBJ whole genome shotgun (WGS) entry which is preliminary data.</text>
</comment>
<evidence type="ECO:0000313" key="2">
    <source>
        <dbReference type="EMBL" id="KAK5623675.1"/>
    </source>
</evidence>
<evidence type="ECO:0000256" key="1">
    <source>
        <dbReference type="SAM" id="MobiDB-lite"/>
    </source>
</evidence>
<dbReference type="AlphaFoldDB" id="A0AAV9SQS5"/>
<evidence type="ECO:0000313" key="3">
    <source>
        <dbReference type="Proteomes" id="UP001311232"/>
    </source>
</evidence>
<accession>A0AAV9SQS5</accession>
<dbReference type="Proteomes" id="UP001311232">
    <property type="component" value="Unassembled WGS sequence"/>
</dbReference>
<proteinExistence type="predicted"/>
<feature type="compositionally biased region" description="Polar residues" evidence="1">
    <location>
        <begin position="82"/>
        <end position="117"/>
    </location>
</feature>